<protein>
    <recommendedName>
        <fullName evidence="19">Neurotransmitter-gated ion-channel transmembrane domain-containing protein</fullName>
    </recommendedName>
</protein>
<keyword evidence="15" id="KW-1071">Ligand-gated ion channel</keyword>
<dbReference type="Pfam" id="PF02932">
    <property type="entry name" value="Neur_chan_memb"/>
    <property type="match status" value="2"/>
</dbReference>
<dbReference type="PANTHER" id="PTHR18945">
    <property type="entry name" value="NEUROTRANSMITTER GATED ION CHANNEL"/>
    <property type="match status" value="1"/>
</dbReference>
<evidence type="ECO:0000256" key="4">
    <source>
        <dbReference type="ARBA" id="ARBA00022729"/>
    </source>
</evidence>
<keyword evidence="4" id="KW-0732">Signal</keyword>
<evidence type="ECO:0000256" key="3">
    <source>
        <dbReference type="ARBA" id="ARBA00022692"/>
    </source>
</evidence>
<evidence type="ECO:0000256" key="10">
    <source>
        <dbReference type="ARBA" id="ARBA00023170"/>
    </source>
</evidence>
<dbReference type="SUPFAM" id="SSF63712">
    <property type="entry name" value="Nicotinic receptor ligand binding domain-like"/>
    <property type="match status" value="1"/>
</dbReference>
<keyword evidence="8 18" id="KW-0472">Membrane</keyword>
<evidence type="ECO:0000256" key="8">
    <source>
        <dbReference type="ARBA" id="ARBA00023136"/>
    </source>
</evidence>
<keyword evidence="16" id="KW-0407">Ion channel</keyword>
<dbReference type="InterPro" id="IPR038050">
    <property type="entry name" value="Neuro_actylchol_rec"/>
</dbReference>
<comment type="caution">
    <text evidence="20">The sequence shown here is derived from an EMBL/GenBank/DDBJ whole genome shotgun (WGS) entry which is preliminary data.</text>
</comment>
<dbReference type="InterPro" id="IPR036734">
    <property type="entry name" value="Neur_chan_lig-bd_sf"/>
</dbReference>
<dbReference type="FunFam" id="1.20.58.390:FF:000067">
    <property type="entry name" value="Glycine receptor subunit alpha-2"/>
    <property type="match status" value="1"/>
</dbReference>
<feature type="transmembrane region" description="Helical" evidence="18">
    <location>
        <begin position="130"/>
        <end position="152"/>
    </location>
</feature>
<evidence type="ECO:0000259" key="19">
    <source>
        <dbReference type="Pfam" id="PF02932"/>
    </source>
</evidence>
<dbReference type="InterPro" id="IPR002289">
    <property type="entry name" value="GABAAb_rcpt"/>
</dbReference>
<evidence type="ECO:0000256" key="6">
    <source>
        <dbReference type="ARBA" id="ARBA00023018"/>
    </source>
</evidence>
<feature type="transmembrane region" description="Helical" evidence="18">
    <location>
        <begin position="279"/>
        <end position="302"/>
    </location>
</feature>
<dbReference type="InterPro" id="IPR006028">
    <property type="entry name" value="GABAA/Glycine_rcpt"/>
</dbReference>
<evidence type="ECO:0000256" key="11">
    <source>
        <dbReference type="ARBA" id="ARBA00023173"/>
    </source>
</evidence>
<dbReference type="GO" id="GO:0005254">
    <property type="term" value="F:chloride channel activity"/>
    <property type="evidence" value="ECO:0007669"/>
    <property type="project" value="UniProtKB-KW"/>
</dbReference>
<evidence type="ECO:0000256" key="13">
    <source>
        <dbReference type="ARBA" id="ARBA00023214"/>
    </source>
</evidence>
<evidence type="ECO:0000256" key="7">
    <source>
        <dbReference type="ARBA" id="ARBA00023065"/>
    </source>
</evidence>
<evidence type="ECO:0000256" key="17">
    <source>
        <dbReference type="ARBA" id="ARBA00034104"/>
    </source>
</evidence>
<dbReference type="GO" id="GO:0005230">
    <property type="term" value="F:extracellular ligand-gated monoatomic ion channel activity"/>
    <property type="evidence" value="ECO:0007669"/>
    <property type="project" value="InterPro"/>
</dbReference>
<dbReference type="PRINTS" id="PR00253">
    <property type="entry name" value="GABAARECEPTR"/>
</dbReference>
<dbReference type="SUPFAM" id="SSF90112">
    <property type="entry name" value="Neurotransmitter-gated ion-channel transmembrane pore"/>
    <property type="match status" value="2"/>
</dbReference>
<dbReference type="GO" id="GO:0004890">
    <property type="term" value="F:GABA-A receptor activity"/>
    <property type="evidence" value="ECO:0007669"/>
    <property type="project" value="InterPro"/>
</dbReference>
<evidence type="ECO:0000256" key="15">
    <source>
        <dbReference type="ARBA" id="ARBA00023286"/>
    </source>
</evidence>
<keyword evidence="12" id="KW-0325">Glycoprotein</keyword>
<feature type="transmembrane region" description="Helical" evidence="18">
    <location>
        <begin position="387"/>
        <end position="405"/>
    </location>
</feature>
<gene>
    <name evidence="20" type="ORF">NP493_390g02049</name>
</gene>
<name>A0AAD9NUY0_RIDPI</name>
<dbReference type="InterPro" id="IPR006029">
    <property type="entry name" value="Neurotrans-gated_channel_TM"/>
</dbReference>
<keyword evidence="1" id="KW-0813">Transport</keyword>
<dbReference type="InterPro" id="IPR036719">
    <property type="entry name" value="Neuro-gated_channel_TM_sf"/>
</dbReference>
<dbReference type="GO" id="GO:0045211">
    <property type="term" value="C:postsynaptic membrane"/>
    <property type="evidence" value="ECO:0007669"/>
    <property type="project" value="UniProtKB-SubCell"/>
</dbReference>
<keyword evidence="2" id="KW-1003">Cell membrane</keyword>
<keyword evidence="5 18" id="KW-1133">Transmembrane helix</keyword>
<evidence type="ECO:0000256" key="18">
    <source>
        <dbReference type="SAM" id="Phobius"/>
    </source>
</evidence>
<dbReference type="Gene3D" id="2.70.170.10">
    <property type="entry name" value="Neurotransmitter-gated ion-channel ligand-binding domain"/>
    <property type="match status" value="1"/>
</dbReference>
<keyword evidence="3 18" id="KW-0812">Transmembrane</keyword>
<keyword evidence="14" id="KW-0628">Postsynaptic cell membrane</keyword>
<keyword evidence="13" id="KW-0868">Chloride</keyword>
<proteinExistence type="predicted"/>
<dbReference type="Gene3D" id="1.20.58.390">
    <property type="entry name" value="Neurotransmitter-gated ion-channel transmembrane domain"/>
    <property type="match status" value="2"/>
</dbReference>
<organism evidence="20 21">
    <name type="scientific">Ridgeia piscesae</name>
    <name type="common">Tubeworm</name>
    <dbReference type="NCBI Taxonomy" id="27915"/>
    <lineage>
        <taxon>Eukaryota</taxon>
        <taxon>Metazoa</taxon>
        <taxon>Spiralia</taxon>
        <taxon>Lophotrochozoa</taxon>
        <taxon>Annelida</taxon>
        <taxon>Polychaeta</taxon>
        <taxon>Sedentaria</taxon>
        <taxon>Canalipalpata</taxon>
        <taxon>Sabellida</taxon>
        <taxon>Siboglinidae</taxon>
        <taxon>Ridgeia</taxon>
    </lineage>
</organism>
<evidence type="ECO:0000256" key="16">
    <source>
        <dbReference type="ARBA" id="ARBA00023303"/>
    </source>
</evidence>
<evidence type="ECO:0000313" key="21">
    <source>
        <dbReference type="Proteomes" id="UP001209878"/>
    </source>
</evidence>
<dbReference type="EMBL" id="JAODUO010000389">
    <property type="protein sequence ID" value="KAK2181598.1"/>
    <property type="molecule type" value="Genomic_DNA"/>
</dbReference>
<feature type="transmembrane region" description="Helical" evidence="18">
    <location>
        <begin position="65"/>
        <end position="91"/>
    </location>
</feature>
<accession>A0AAD9NUY0</accession>
<keyword evidence="9" id="KW-1015">Disulfide bond</keyword>
<evidence type="ECO:0000256" key="14">
    <source>
        <dbReference type="ARBA" id="ARBA00023257"/>
    </source>
</evidence>
<dbReference type="Proteomes" id="UP001209878">
    <property type="component" value="Unassembled WGS sequence"/>
</dbReference>
<dbReference type="CDD" id="cd19049">
    <property type="entry name" value="LGIC_TM_anion"/>
    <property type="match status" value="2"/>
</dbReference>
<dbReference type="AlphaFoldDB" id="A0AAD9NUY0"/>
<keyword evidence="6" id="KW-0770">Synapse</keyword>
<keyword evidence="10" id="KW-0675">Receptor</keyword>
<dbReference type="InterPro" id="IPR006201">
    <property type="entry name" value="Neur_channel"/>
</dbReference>
<evidence type="ECO:0000313" key="20">
    <source>
        <dbReference type="EMBL" id="KAK2181598.1"/>
    </source>
</evidence>
<evidence type="ECO:0000256" key="2">
    <source>
        <dbReference type="ARBA" id="ARBA00022475"/>
    </source>
</evidence>
<evidence type="ECO:0000256" key="1">
    <source>
        <dbReference type="ARBA" id="ARBA00022448"/>
    </source>
</evidence>
<comment type="subcellular location">
    <subcellularLocation>
        <location evidence="17">Postsynaptic cell membrane</location>
        <topology evidence="17">Multi-pass membrane protein</topology>
    </subcellularLocation>
</comment>
<feature type="domain" description="Neurotransmitter-gated ion-channel transmembrane" evidence="19">
    <location>
        <begin position="72"/>
        <end position="158"/>
    </location>
</feature>
<keyword evidence="21" id="KW-1185">Reference proteome</keyword>
<keyword evidence="11" id="KW-0869">Chloride channel</keyword>
<evidence type="ECO:0000256" key="9">
    <source>
        <dbReference type="ARBA" id="ARBA00023157"/>
    </source>
</evidence>
<sequence length="409" mass="45877">MMFESFGYTMDTMYFSWLENPVDIDKSVELPQFTLERYDLYDCSQNYTAGAFPCLEIKFVLQRAIGFFLIQVYIPSILIVILSWVSFWISIDAIPARVSLGLLTVLTMTTQSTSANNSLPKVSYIKAIDVWMSMCLVFVFVALLEFALVNVISRKGVRTINPARRPPPPPPPQSSIRKLEADGRMEQLGPPCLTVRLNAGAFPCKDVRFVLRRDIGFFMIQVYIPSILIVILSWVSFWINIEASPARVSIGLLTVLTTTTQSTVRGSLPKVSYVKAIDVWMSTCLLFVFASLLEFAVVNVLLRQSEKMAKAMPLPRPVPRRRMGNCCGGGTDEGELSSAGHEGETAIHMHVSMGVLENGRERRAMGKPVDPEGKIKARKIDKLSRKIFPLAFLLFNIVYWIIYAVPDAL</sequence>
<feature type="transmembrane region" description="Helical" evidence="18">
    <location>
        <begin position="215"/>
        <end position="239"/>
    </location>
</feature>
<reference evidence="20" key="1">
    <citation type="journal article" date="2023" name="Mol. Biol. Evol.">
        <title>Third-Generation Sequencing Reveals the Adaptive Role of the Epigenome in Three Deep-Sea Polychaetes.</title>
        <authorList>
            <person name="Perez M."/>
            <person name="Aroh O."/>
            <person name="Sun Y."/>
            <person name="Lan Y."/>
            <person name="Juniper S.K."/>
            <person name="Young C.R."/>
            <person name="Angers B."/>
            <person name="Qian P.Y."/>
        </authorList>
    </citation>
    <scope>NUCLEOTIDE SEQUENCE</scope>
    <source>
        <strain evidence="20">R07B-5</strain>
    </source>
</reference>
<keyword evidence="7" id="KW-0406">Ion transport</keyword>
<evidence type="ECO:0000256" key="12">
    <source>
        <dbReference type="ARBA" id="ARBA00023180"/>
    </source>
</evidence>
<dbReference type="PRINTS" id="PR01160">
    <property type="entry name" value="GABAARBETA"/>
</dbReference>
<dbReference type="GO" id="GO:0034707">
    <property type="term" value="C:chloride channel complex"/>
    <property type="evidence" value="ECO:0007669"/>
    <property type="project" value="UniProtKB-KW"/>
</dbReference>
<evidence type="ECO:0000256" key="5">
    <source>
        <dbReference type="ARBA" id="ARBA00022989"/>
    </source>
</evidence>
<feature type="domain" description="Neurotransmitter-gated ion-channel transmembrane" evidence="19">
    <location>
        <begin position="222"/>
        <end position="311"/>
    </location>
</feature>